<evidence type="ECO:0000313" key="2">
    <source>
        <dbReference type="Proteomes" id="UP001164746"/>
    </source>
</evidence>
<accession>A0ABY7FF57</accession>
<organism evidence="1 2">
    <name type="scientific">Mya arenaria</name>
    <name type="common">Soft-shell clam</name>
    <dbReference type="NCBI Taxonomy" id="6604"/>
    <lineage>
        <taxon>Eukaryota</taxon>
        <taxon>Metazoa</taxon>
        <taxon>Spiralia</taxon>
        <taxon>Lophotrochozoa</taxon>
        <taxon>Mollusca</taxon>
        <taxon>Bivalvia</taxon>
        <taxon>Autobranchia</taxon>
        <taxon>Heteroconchia</taxon>
        <taxon>Euheterodonta</taxon>
        <taxon>Imparidentia</taxon>
        <taxon>Neoheterodontei</taxon>
        <taxon>Myida</taxon>
        <taxon>Myoidea</taxon>
        <taxon>Myidae</taxon>
        <taxon>Mya</taxon>
    </lineage>
</organism>
<sequence length="79" mass="9018">MVANEWTTDDDRAFLKNEPEIHAKMGFRHVGAKHNAQSIRNVLVDYVPYLIKILKLSSMCGPEKYFNNYINGGGQCKKC</sequence>
<protein>
    <submittedName>
        <fullName evidence="1">Uncharacterized protein</fullName>
    </submittedName>
</protein>
<keyword evidence="2" id="KW-1185">Reference proteome</keyword>
<dbReference type="EMBL" id="CP111022">
    <property type="protein sequence ID" value="WAR20222.1"/>
    <property type="molecule type" value="Genomic_DNA"/>
</dbReference>
<name>A0ABY7FF57_MYAAR</name>
<evidence type="ECO:0000313" key="1">
    <source>
        <dbReference type="EMBL" id="WAR20222.1"/>
    </source>
</evidence>
<proteinExistence type="predicted"/>
<reference evidence="1" key="1">
    <citation type="submission" date="2022-11" db="EMBL/GenBank/DDBJ databases">
        <title>Centuries of genome instability and evolution in soft-shell clam transmissible cancer (bioRxiv).</title>
        <authorList>
            <person name="Hart S.F.M."/>
            <person name="Yonemitsu M.A."/>
            <person name="Giersch R.M."/>
            <person name="Beal B.F."/>
            <person name="Arriagada G."/>
            <person name="Davis B.W."/>
            <person name="Ostrander E.A."/>
            <person name="Goff S.P."/>
            <person name="Metzger M.J."/>
        </authorList>
    </citation>
    <scope>NUCLEOTIDE SEQUENCE</scope>
    <source>
        <strain evidence="1">MELC-2E11</strain>
        <tissue evidence="1">Siphon/mantle</tissue>
    </source>
</reference>
<dbReference type="Proteomes" id="UP001164746">
    <property type="component" value="Chromosome 11"/>
</dbReference>
<gene>
    <name evidence="1" type="ORF">MAR_002060</name>
</gene>